<dbReference type="Proteomes" id="UP000623129">
    <property type="component" value="Unassembled WGS sequence"/>
</dbReference>
<sequence>MSCALSLGPSLPGPTTPIGDSRKGRAGPVLGSREDLSRVLVRDGEIYLSDCHCVTADRCLECRERGQWAVSLIPALAVK</sequence>
<organism evidence="2 3">
    <name type="scientific">Carex littledalei</name>
    <dbReference type="NCBI Taxonomy" id="544730"/>
    <lineage>
        <taxon>Eukaryota</taxon>
        <taxon>Viridiplantae</taxon>
        <taxon>Streptophyta</taxon>
        <taxon>Embryophyta</taxon>
        <taxon>Tracheophyta</taxon>
        <taxon>Spermatophyta</taxon>
        <taxon>Magnoliopsida</taxon>
        <taxon>Liliopsida</taxon>
        <taxon>Poales</taxon>
        <taxon>Cyperaceae</taxon>
        <taxon>Cyperoideae</taxon>
        <taxon>Cariceae</taxon>
        <taxon>Carex</taxon>
        <taxon>Carex subgen. Euthyceras</taxon>
    </lineage>
</organism>
<reference evidence="2" key="1">
    <citation type="submission" date="2020-01" db="EMBL/GenBank/DDBJ databases">
        <title>Genome sequence of Kobresia littledalei, the first chromosome-level genome in the family Cyperaceae.</title>
        <authorList>
            <person name="Qu G."/>
        </authorList>
    </citation>
    <scope>NUCLEOTIDE SEQUENCE</scope>
    <source>
        <strain evidence="2">C.B.Clarke</strain>
        <tissue evidence="2">Leaf</tissue>
    </source>
</reference>
<accession>A0A833RGK9</accession>
<dbReference type="AlphaFoldDB" id="A0A833RGK9"/>
<comment type="caution">
    <text evidence="2">The sequence shown here is derived from an EMBL/GenBank/DDBJ whole genome shotgun (WGS) entry which is preliminary data.</text>
</comment>
<evidence type="ECO:0000313" key="3">
    <source>
        <dbReference type="Proteomes" id="UP000623129"/>
    </source>
</evidence>
<evidence type="ECO:0000256" key="1">
    <source>
        <dbReference type="SAM" id="MobiDB-lite"/>
    </source>
</evidence>
<dbReference type="EMBL" id="SWLB01000009">
    <property type="protein sequence ID" value="KAF3334283.1"/>
    <property type="molecule type" value="Genomic_DNA"/>
</dbReference>
<protein>
    <submittedName>
        <fullName evidence="2">Uncharacterized protein</fullName>
    </submittedName>
</protein>
<keyword evidence="3" id="KW-1185">Reference proteome</keyword>
<proteinExistence type="predicted"/>
<feature type="region of interest" description="Disordered" evidence="1">
    <location>
        <begin position="1"/>
        <end position="30"/>
    </location>
</feature>
<evidence type="ECO:0000313" key="2">
    <source>
        <dbReference type="EMBL" id="KAF3334283.1"/>
    </source>
</evidence>
<name>A0A833RGK9_9POAL</name>
<gene>
    <name evidence="2" type="ORF">FCM35_KLT20887</name>
</gene>